<organism evidence="2 3">
    <name type="scientific">Piscinibacter sakaiensis</name>
    <name type="common">Ideonella sakaiensis</name>
    <dbReference type="NCBI Taxonomy" id="1547922"/>
    <lineage>
        <taxon>Bacteria</taxon>
        <taxon>Pseudomonadati</taxon>
        <taxon>Pseudomonadota</taxon>
        <taxon>Betaproteobacteria</taxon>
        <taxon>Burkholderiales</taxon>
        <taxon>Sphaerotilaceae</taxon>
        <taxon>Piscinibacter</taxon>
    </lineage>
</organism>
<dbReference type="InterPro" id="IPR036465">
    <property type="entry name" value="vWFA_dom_sf"/>
</dbReference>
<protein>
    <submittedName>
        <fullName evidence="2">Aerobic cobaltochelatase, CobT subunit</fullName>
        <ecNumber evidence="2">6.6.1.2</ecNumber>
    </submittedName>
</protein>
<keyword evidence="2" id="KW-0436">Ligase</keyword>
<comment type="caution">
    <text evidence="2">The sequence shown here is derived from an EMBL/GenBank/DDBJ whole genome shotgun (WGS) entry which is preliminary data.</text>
</comment>
<reference evidence="2 3" key="2">
    <citation type="journal article" date="2016" name="Science">
        <title>A bacterium that degrades and assimilates poly(ethylene terephthalate).</title>
        <authorList>
            <person name="Yoshida S."/>
            <person name="Hiraga K."/>
            <person name="Takehana T."/>
            <person name="Taniguchi I."/>
            <person name="Yamaji H."/>
            <person name="Maeda Y."/>
            <person name="Toyohara K."/>
            <person name="Miyamoto K."/>
            <person name="Kimura Y."/>
            <person name="Oda K."/>
        </authorList>
    </citation>
    <scope>NUCLEOTIDE SEQUENCE [LARGE SCALE GENOMIC DNA]</scope>
    <source>
        <strain evidence="3">NBRC 110686 / TISTR 2288 / 201-F6</strain>
    </source>
</reference>
<dbReference type="SUPFAM" id="SSF53300">
    <property type="entry name" value="vWA-like"/>
    <property type="match status" value="1"/>
</dbReference>
<dbReference type="EMBL" id="BBYR01000065">
    <property type="protein sequence ID" value="GAP37969.1"/>
    <property type="molecule type" value="Genomic_DNA"/>
</dbReference>
<dbReference type="InterPro" id="IPR006538">
    <property type="entry name" value="CobT"/>
</dbReference>
<dbReference type="InterPro" id="IPR025861">
    <property type="entry name" value="CobT_VWA_dom"/>
</dbReference>
<dbReference type="Pfam" id="PF11775">
    <property type="entry name" value="CobT_C"/>
    <property type="match status" value="1"/>
</dbReference>
<evidence type="ECO:0000313" key="2">
    <source>
        <dbReference type="EMBL" id="GAP37969.1"/>
    </source>
</evidence>
<dbReference type="Pfam" id="PF06213">
    <property type="entry name" value="CobT"/>
    <property type="match status" value="1"/>
</dbReference>
<dbReference type="STRING" id="1547922.ISF6_4163"/>
<dbReference type="PANTHER" id="PTHR41248">
    <property type="entry name" value="NORD PROTEIN"/>
    <property type="match status" value="1"/>
</dbReference>
<dbReference type="GO" id="GO:0051116">
    <property type="term" value="F:cobaltochelatase activity"/>
    <property type="evidence" value="ECO:0007669"/>
    <property type="project" value="UniProtKB-EC"/>
</dbReference>
<dbReference type="OrthoDB" id="6395027at2"/>
<dbReference type="EC" id="6.6.1.2" evidence="2"/>
<sequence length="576" mass="62492">MTDAAVAEARLQQQVEELCVAAIRALAGEPDLHFRGRRLHRGGQRLPHFAPHLHPTLAADDFGSFRGAADGLALRLRHSDAALHAAQQPADAAERLVFDLLEQFRCESLADPAHDGVRHNLRHRHEAWSAAFHASGLTETARGVLLYALAQITRARITAEPVVEATEDFIESTRFMLAPRIGVPLAALRRHRADQAAFAAPALAIAREVGELLRAAGEADAAAARPRGEGEPDPRAAFQLLLDPDADTADGIAAVQAGDSRVLAESPGGYRVYTRAYDREAEAATLLRAPVLAAHRERLDRRVAAQGANLARLSRALQALLARPADDGWDGAQEQGRIDGRRLGQLIASPTERRLFREERLAPQADAALTLLVDCSGSMKAHAESVAMLAEILLRAAEAVGVQTELLGFSTGAWNGGRAGRDWQRAGRPRHPGRLNEALHLVFKAADRPWRHARRGIAALLEPTLFREGVDGEAVAWACARLRAREARRRLLVVVSDGCPMDTATQLANDAHYLDQALRETVAREEARGDVAIHGLGVGLDLSPYYGRCRAIDLAAPPGNALFGELLELLADRRRR</sequence>
<reference evidence="3" key="1">
    <citation type="submission" date="2015-07" db="EMBL/GenBank/DDBJ databases">
        <title>Discovery of a poly(ethylene terephthalate assimilation.</title>
        <authorList>
            <person name="Yoshida S."/>
            <person name="Hiraga K."/>
            <person name="Takehana T."/>
            <person name="Taniguchi I."/>
            <person name="Yamaji H."/>
            <person name="Maeda Y."/>
            <person name="Toyohara K."/>
            <person name="Miyamoto K."/>
            <person name="Kimura Y."/>
            <person name="Oda K."/>
        </authorList>
    </citation>
    <scope>NUCLEOTIDE SEQUENCE [LARGE SCALE GENOMIC DNA]</scope>
    <source>
        <strain evidence="3">NBRC 110686 / TISTR 2288 / 201-F6</strain>
    </source>
</reference>
<dbReference type="Gene3D" id="3.40.50.410">
    <property type="entry name" value="von Willebrand factor, type A domain"/>
    <property type="match status" value="1"/>
</dbReference>
<evidence type="ECO:0000259" key="1">
    <source>
        <dbReference type="Pfam" id="PF11775"/>
    </source>
</evidence>
<dbReference type="Proteomes" id="UP000037660">
    <property type="component" value="Unassembled WGS sequence"/>
</dbReference>
<dbReference type="PIRSF" id="PIRSF031715">
    <property type="entry name" value="Cob_chel_CobT"/>
    <property type="match status" value="1"/>
</dbReference>
<evidence type="ECO:0000313" key="3">
    <source>
        <dbReference type="Proteomes" id="UP000037660"/>
    </source>
</evidence>
<dbReference type="PANTHER" id="PTHR41248:SF1">
    <property type="entry name" value="NORD PROTEIN"/>
    <property type="match status" value="1"/>
</dbReference>
<accession>A0A0K8P614</accession>
<feature type="domain" description="Cobalamin biosynthesis protein CobT VWA" evidence="1">
    <location>
        <begin position="356"/>
        <end position="570"/>
    </location>
</feature>
<proteinExistence type="predicted"/>
<dbReference type="GO" id="GO:0009236">
    <property type="term" value="P:cobalamin biosynthetic process"/>
    <property type="evidence" value="ECO:0007669"/>
    <property type="project" value="InterPro"/>
</dbReference>
<keyword evidence="3" id="KW-1185">Reference proteome</keyword>
<dbReference type="AlphaFoldDB" id="A0A0K8P614"/>
<dbReference type="RefSeq" id="WP_054021871.1">
    <property type="nucleotide sequence ID" value="NZ_BBYR01000065.1"/>
</dbReference>
<dbReference type="InterPro" id="IPR051928">
    <property type="entry name" value="NorD/CobT"/>
</dbReference>
<gene>
    <name evidence="2" type="ORF">ISF6_4163</name>
</gene>
<name>A0A0K8P614_PISS1</name>